<evidence type="ECO:0000256" key="12">
    <source>
        <dbReference type="ARBA" id="ARBA00022737"/>
    </source>
</evidence>
<sequence>MSDPPMLNIYGIHRMNKSDNLELTCRGREYLRWKTPPTSSRFSTSDCSGSGLFCTTLRISNATVNETGQYQCSYRDLKVEDGKTSAAAYVFVRGITHFNLIFFKRVLMCKMFWCCWFLFSKSVNVCVCQKYPNKELHPDGKDSLWDARTGFTVPSHLISYAGVVYCQTQIGNETFKSPRYIVAVVGYKIYELTLTPTHVRLSVGELLVLSCTAKTELNVGIEFNWTHSGWALVSARGFSLISMLKYFVIVVVFPEKPFIDMKEPWTKVSEVNVGDQTSIPVKYSAYPEPDYKWLKNGLPLKDDYRIKQKSDALIIRRVTEMDAGNYTMVLTNKITKEEQRRSFQLLVNVPPHIIEKEVAVDTDVYPYGSSPTLRCTARGFPTPAHIQWQWMSKEDCPKAFLSGLVKSEVQLAECTGWRDISNSTGHKPVERIMIDAEHKIASSLKIQKAEAQALYRCMAANKVGEDSHVIFFHVTRGLEVSVSPSTEPLEEDHVVLRCKADRLIYGNLAWFRVTNISESEHFAPVQPCRSLALSHVVQSSLQGANVALELSLANASRQDEGLYACQVENIKTQERTCLLRRLSLKSLEAARILNNLTDQKVNVSATISLLCDAAGTPKPTVVWTKNNHTVVEGSGVILSQHNHILTIQRVKKEDSGLYTCSACNSRGCDTSQAYLTTEGAEEKTNVELIVPIGSVVIAMFFWLLIVFVIRGRKRPSGGDLKTGYLSMILDSEDIPMDEQCERLTYDANKWEFPRDRLKLGDPLGRGAFGQVVEAAAFGIEKATTCTTVAVKMLKEGATSSEYRALMSELKILIHIGHHLNVVNLLGACTKPGGPLMVIVEYCKHGNLSSYLKSKRGEYTGDRSSESSDDDHLTMEDLICYSFQVAKGMEFLSSRKCIHRDLAARNILLSENNVVKICDFGLARDVYKDPDYVRKGDARLPLKWMAPETIFDRVYTTQSDVWSFGVLLWEIFSLGASPYPGVCIDELFCRRLKEGTRMRPPEYATTEIYQTMLDCWLDRPTDRPTFAELVEHLGNLLQASAQQVCLARNVSTVSVKLSKKLSKILSNYKKSELVYSMFVVCMYLFCKFSRHILQALTFCSIFTFIGGGMDGRTT</sequence>
<dbReference type="PROSITE" id="PS00109">
    <property type="entry name" value="PROTEIN_KINASE_TYR"/>
    <property type="match status" value="1"/>
</dbReference>
<feature type="binding site" evidence="27">
    <location>
        <position position="905"/>
    </location>
    <ligand>
        <name>Mg(2+)</name>
        <dbReference type="ChEBI" id="CHEBI:18420"/>
    </ligand>
</feature>
<keyword evidence="23 29" id="KW-0393">Immunoglobulin domain</keyword>
<dbReference type="InterPro" id="IPR001245">
    <property type="entry name" value="Ser-Thr/Tyr_kinase_cat_dom"/>
</dbReference>
<feature type="binding site" evidence="26">
    <location>
        <position position="904"/>
    </location>
    <ligand>
        <name>ATP</name>
        <dbReference type="ChEBI" id="CHEBI:30616"/>
    </ligand>
</feature>
<dbReference type="GO" id="GO:0005886">
    <property type="term" value="C:plasma membrane"/>
    <property type="evidence" value="ECO:0007669"/>
    <property type="project" value="UniProtKB-SubCell"/>
</dbReference>
<evidence type="ECO:0000256" key="13">
    <source>
        <dbReference type="ARBA" id="ARBA00022741"/>
    </source>
</evidence>
<dbReference type="InterPro" id="IPR008266">
    <property type="entry name" value="Tyr_kinase_AS"/>
</dbReference>
<evidence type="ECO:0000256" key="1">
    <source>
        <dbReference type="ARBA" id="ARBA00004123"/>
    </source>
</evidence>
<evidence type="ECO:0000256" key="30">
    <source>
        <dbReference type="SAM" id="Phobius"/>
    </source>
</evidence>
<keyword evidence="19" id="KW-1015">Disulfide bond</keyword>
<evidence type="ECO:0000256" key="5">
    <source>
        <dbReference type="ARBA" id="ARBA00022475"/>
    </source>
</evidence>
<dbReference type="Ensembl" id="ENSSLUT00000036344.1">
    <property type="protein sequence ID" value="ENSSLUP00000035250.1"/>
    <property type="gene ID" value="ENSSLUG00000011959.1"/>
</dbReference>
<keyword evidence="7" id="KW-0597">Phosphoprotein</keyword>
<evidence type="ECO:0000256" key="17">
    <source>
        <dbReference type="ARBA" id="ARBA00023136"/>
    </source>
</evidence>
<keyword evidence="12" id="KW-0677">Repeat</keyword>
<organism evidence="33 34">
    <name type="scientific">Sander lucioperca</name>
    <name type="common">Pike-perch</name>
    <name type="synonym">Perca lucioperca</name>
    <dbReference type="NCBI Taxonomy" id="283035"/>
    <lineage>
        <taxon>Eukaryota</taxon>
        <taxon>Metazoa</taxon>
        <taxon>Chordata</taxon>
        <taxon>Craniata</taxon>
        <taxon>Vertebrata</taxon>
        <taxon>Euteleostomi</taxon>
        <taxon>Actinopterygii</taxon>
        <taxon>Neopterygii</taxon>
        <taxon>Teleostei</taxon>
        <taxon>Neoteleostei</taxon>
        <taxon>Acanthomorphata</taxon>
        <taxon>Eupercaria</taxon>
        <taxon>Perciformes</taxon>
        <taxon>Percoidei</taxon>
        <taxon>Percidae</taxon>
        <taxon>Luciopercinae</taxon>
        <taxon>Sander</taxon>
    </lineage>
</organism>
<feature type="domain" description="Protein kinase" evidence="31">
    <location>
        <begin position="757"/>
        <end position="1034"/>
    </location>
</feature>
<keyword evidence="5" id="KW-1003">Cell membrane</keyword>
<dbReference type="GO" id="GO:0016477">
    <property type="term" value="P:cell migration"/>
    <property type="evidence" value="ECO:0007669"/>
    <property type="project" value="TreeGrafter"/>
</dbReference>
<dbReference type="GeneTree" id="ENSGT00940000156710"/>
<feature type="domain" description="Ig-like" evidence="32">
    <location>
        <begin position="590"/>
        <end position="676"/>
    </location>
</feature>
<evidence type="ECO:0000256" key="28">
    <source>
        <dbReference type="PROSITE-ProRule" id="PRU10141"/>
    </source>
</evidence>
<dbReference type="InterPro" id="IPR001824">
    <property type="entry name" value="Tyr_kinase_rcpt_3_CS"/>
</dbReference>
<dbReference type="PANTHER" id="PTHR24416">
    <property type="entry name" value="TYROSINE-PROTEIN KINASE RECEPTOR"/>
    <property type="match status" value="1"/>
</dbReference>
<dbReference type="InterPro" id="IPR041348">
    <property type="entry name" value="VEGFR-2_TMD"/>
</dbReference>
<dbReference type="GO" id="GO:0005021">
    <property type="term" value="F:vascular endothelial growth factor receptor activity"/>
    <property type="evidence" value="ECO:0007669"/>
    <property type="project" value="InterPro"/>
</dbReference>
<feature type="binding site" evidence="26 28">
    <location>
        <position position="791"/>
    </location>
    <ligand>
        <name>ATP</name>
        <dbReference type="ChEBI" id="CHEBI:30616"/>
    </ligand>
</feature>
<dbReference type="FunFam" id="2.60.40.10:FF:000532">
    <property type="entry name" value="Vascular endothelial growth factor receptor 2"/>
    <property type="match status" value="1"/>
</dbReference>
<keyword evidence="10 29" id="KW-0812">Transmembrane</keyword>
<evidence type="ECO:0000256" key="14">
    <source>
        <dbReference type="ARBA" id="ARBA00022777"/>
    </source>
</evidence>
<keyword evidence="15 26" id="KW-0067">ATP-binding</keyword>
<evidence type="ECO:0000256" key="29">
    <source>
        <dbReference type="RuleBase" id="RU000311"/>
    </source>
</evidence>
<dbReference type="GO" id="GO:0046872">
    <property type="term" value="F:metal ion binding"/>
    <property type="evidence" value="ECO:0007669"/>
    <property type="project" value="UniProtKB-KW"/>
</dbReference>
<dbReference type="PROSITE" id="PS50011">
    <property type="entry name" value="PROTEIN_KINASE_DOM"/>
    <property type="match status" value="1"/>
</dbReference>
<evidence type="ECO:0000256" key="11">
    <source>
        <dbReference type="ARBA" id="ARBA00022729"/>
    </source>
</evidence>
<keyword evidence="9" id="KW-0808">Transferase</keyword>
<dbReference type="PRINTS" id="PR01832">
    <property type="entry name" value="VEGFRECEPTOR"/>
</dbReference>
<dbReference type="GO" id="GO:0048010">
    <property type="term" value="P:vascular endothelial growth factor receptor signaling pathway"/>
    <property type="evidence" value="ECO:0007669"/>
    <property type="project" value="InterPro"/>
</dbReference>
<dbReference type="Pfam" id="PF07679">
    <property type="entry name" value="I-set"/>
    <property type="match status" value="2"/>
</dbReference>
<evidence type="ECO:0000313" key="33">
    <source>
        <dbReference type="Ensembl" id="ENSSLUP00000035250.1"/>
    </source>
</evidence>
<evidence type="ECO:0000313" key="34">
    <source>
        <dbReference type="Proteomes" id="UP000694568"/>
    </source>
</evidence>
<evidence type="ECO:0000256" key="26">
    <source>
        <dbReference type="PIRSR" id="PIRSR000615-2"/>
    </source>
</evidence>
<comment type="similarity">
    <text evidence="29">Belongs to the protein kinase superfamily. Tyr protein kinase family. CSF-1/PDGF receptor subfamily.</text>
</comment>
<dbReference type="InterPro" id="IPR007110">
    <property type="entry name" value="Ig-like_dom"/>
</dbReference>
<dbReference type="GO" id="GO:0019838">
    <property type="term" value="F:growth factor binding"/>
    <property type="evidence" value="ECO:0007669"/>
    <property type="project" value="InterPro"/>
</dbReference>
<evidence type="ECO:0000256" key="18">
    <source>
        <dbReference type="ARBA" id="ARBA00023137"/>
    </source>
</evidence>
<dbReference type="Gene3D" id="2.60.40.10">
    <property type="entry name" value="Immunoglobulins"/>
    <property type="match status" value="6"/>
</dbReference>
<dbReference type="GO" id="GO:0043235">
    <property type="term" value="C:receptor complex"/>
    <property type="evidence" value="ECO:0007669"/>
    <property type="project" value="TreeGrafter"/>
</dbReference>
<evidence type="ECO:0000256" key="8">
    <source>
        <dbReference type="ARBA" id="ARBA00022657"/>
    </source>
</evidence>
<dbReference type="GO" id="GO:0001525">
    <property type="term" value="P:angiogenesis"/>
    <property type="evidence" value="ECO:0007669"/>
    <property type="project" value="UniProtKB-KW"/>
</dbReference>
<dbReference type="Gene3D" id="1.10.510.10">
    <property type="entry name" value="Transferase(Phosphotransferase) domain 1"/>
    <property type="match status" value="1"/>
</dbReference>
<dbReference type="InterPro" id="IPR017441">
    <property type="entry name" value="Protein_kinase_ATP_BS"/>
</dbReference>
<dbReference type="GO" id="GO:0005634">
    <property type="term" value="C:nucleus"/>
    <property type="evidence" value="ECO:0007669"/>
    <property type="project" value="UniProtKB-SubCell"/>
</dbReference>
<dbReference type="GO" id="GO:0043408">
    <property type="term" value="P:regulation of MAPK cascade"/>
    <property type="evidence" value="ECO:0007669"/>
    <property type="project" value="TreeGrafter"/>
</dbReference>
<keyword evidence="17 30" id="KW-0472">Membrane</keyword>
<keyword evidence="13 26" id="KW-0547">Nucleotide-binding</keyword>
<evidence type="ECO:0000256" key="22">
    <source>
        <dbReference type="ARBA" id="ARBA00023242"/>
    </source>
</evidence>
<dbReference type="FunFam" id="2.60.40.10:FF:000411">
    <property type="entry name" value="Vascular endothelial growth factor receptor 3"/>
    <property type="match status" value="1"/>
</dbReference>
<keyword evidence="6" id="KW-0963">Cytoplasm</keyword>
<dbReference type="PROSITE" id="PS00107">
    <property type="entry name" value="PROTEIN_KINASE_ATP"/>
    <property type="match status" value="1"/>
</dbReference>
<keyword evidence="27" id="KW-0460">Magnesium</keyword>
<dbReference type="SMART" id="SM00409">
    <property type="entry name" value="IG"/>
    <property type="match status" value="5"/>
</dbReference>
<dbReference type="Proteomes" id="UP000694568">
    <property type="component" value="Unplaced"/>
</dbReference>
<evidence type="ECO:0000256" key="23">
    <source>
        <dbReference type="ARBA" id="ARBA00023319"/>
    </source>
</evidence>
<evidence type="ECO:0000256" key="3">
    <source>
        <dbReference type="ARBA" id="ARBA00004496"/>
    </source>
</evidence>
<evidence type="ECO:0000256" key="9">
    <source>
        <dbReference type="ARBA" id="ARBA00022679"/>
    </source>
</evidence>
<feature type="binding site" evidence="26">
    <location>
        <begin position="764"/>
        <end position="771"/>
    </location>
    <ligand>
        <name>ATP</name>
        <dbReference type="ChEBI" id="CHEBI:30616"/>
    </ligand>
</feature>
<dbReference type="InterPro" id="IPR003599">
    <property type="entry name" value="Ig_sub"/>
</dbReference>
<dbReference type="FunFam" id="1.10.510.10:FF:000077">
    <property type="entry name" value="Vascular endothelial growth factor receptor 2"/>
    <property type="match status" value="1"/>
</dbReference>
<dbReference type="InterPro" id="IPR050122">
    <property type="entry name" value="RTK"/>
</dbReference>
<feature type="transmembrane region" description="Helical" evidence="30">
    <location>
        <begin position="1090"/>
        <end position="1108"/>
    </location>
</feature>
<accession>A0A8C9Z5Y7</accession>
<keyword evidence="18" id="KW-0829">Tyrosine-protein kinase</keyword>
<comment type="catalytic activity">
    <reaction evidence="24">
        <text>L-tyrosyl-[protein] + ATP = O-phospho-L-tyrosyl-[protein] + ADP + H(+)</text>
        <dbReference type="Rhea" id="RHEA:10596"/>
        <dbReference type="Rhea" id="RHEA-COMP:10136"/>
        <dbReference type="Rhea" id="RHEA-COMP:20101"/>
        <dbReference type="ChEBI" id="CHEBI:15378"/>
        <dbReference type="ChEBI" id="CHEBI:30616"/>
        <dbReference type="ChEBI" id="CHEBI:46858"/>
        <dbReference type="ChEBI" id="CHEBI:61978"/>
        <dbReference type="ChEBI" id="CHEBI:456216"/>
        <dbReference type="EC" id="2.7.10.1"/>
    </reaction>
</comment>
<dbReference type="GO" id="GO:0005737">
    <property type="term" value="C:cytoplasm"/>
    <property type="evidence" value="ECO:0007669"/>
    <property type="project" value="UniProtKB-SubCell"/>
</dbReference>
<keyword evidence="16 30" id="KW-1133">Transmembrane helix</keyword>
<feature type="domain" description="Ig-like" evidence="32">
    <location>
        <begin position="494"/>
        <end position="583"/>
    </location>
</feature>
<keyword evidence="34" id="KW-1185">Reference proteome</keyword>
<evidence type="ECO:0000256" key="7">
    <source>
        <dbReference type="ARBA" id="ARBA00022553"/>
    </source>
</evidence>
<evidence type="ECO:0000256" key="15">
    <source>
        <dbReference type="ARBA" id="ARBA00022840"/>
    </source>
</evidence>
<dbReference type="InterPro" id="IPR020635">
    <property type="entry name" value="Tyr_kinase_cat_dom"/>
</dbReference>
<comment type="subcellular location">
    <subcellularLocation>
        <location evidence="2">Cell membrane</location>
        <topology evidence="2">Single-pass type I membrane protein</topology>
    </subcellularLocation>
    <subcellularLocation>
        <location evidence="3">Cytoplasm</location>
    </subcellularLocation>
    <subcellularLocation>
        <location evidence="29">Membrane</location>
        <topology evidence="29">Single-pass type I membrane protein</topology>
    </subcellularLocation>
    <subcellularLocation>
        <location evidence="1">Nucleus</location>
    </subcellularLocation>
</comment>
<proteinExistence type="inferred from homology"/>
<dbReference type="FunFam" id="3.30.200.20:FF:000041">
    <property type="entry name" value="Vascular endothelial growth factor receptor 2"/>
    <property type="match status" value="1"/>
</dbReference>
<dbReference type="InterPro" id="IPR003598">
    <property type="entry name" value="Ig_sub2"/>
</dbReference>
<name>A0A8C9Z5Y7_SANLU</name>
<dbReference type="PROSITE" id="PS00240">
    <property type="entry name" value="RECEPTOR_TYR_KIN_III"/>
    <property type="match status" value="1"/>
</dbReference>
<dbReference type="PANTHER" id="PTHR24416:SF625">
    <property type="entry name" value="VASCULAR ENDOTHELIAL GROWTH FACTOR RECEPTOR 2"/>
    <property type="match status" value="1"/>
</dbReference>
<keyword evidence="14" id="KW-0418">Kinase</keyword>
<feature type="domain" description="Ig-like" evidence="32">
    <location>
        <begin position="351"/>
        <end position="475"/>
    </location>
</feature>
<dbReference type="GO" id="GO:0005524">
    <property type="term" value="F:ATP binding"/>
    <property type="evidence" value="ECO:0007669"/>
    <property type="project" value="UniProtKB-UniRule"/>
</dbReference>
<dbReference type="FunFam" id="2.60.40.10:FF:000143">
    <property type="entry name" value="Vascular endothelial growth factor receptor 3"/>
    <property type="match status" value="1"/>
</dbReference>
<dbReference type="SUPFAM" id="SSF56112">
    <property type="entry name" value="Protein kinase-like (PK-like)"/>
    <property type="match status" value="1"/>
</dbReference>
<dbReference type="PIRSF" id="PIRSF000615">
    <property type="entry name" value="TyrPK_CSF1-R"/>
    <property type="match status" value="1"/>
</dbReference>
<evidence type="ECO:0000256" key="19">
    <source>
        <dbReference type="ARBA" id="ARBA00023157"/>
    </source>
</evidence>
<dbReference type="Pfam" id="PF21339">
    <property type="entry name" value="VEGFR-1-like_Ig-like"/>
    <property type="match status" value="1"/>
</dbReference>
<dbReference type="GO" id="GO:0030335">
    <property type="term" value="P:positive regulation of cell migration"/>
    <property type="evidence" value="ECO:0007669"/>
    <property type="project" value="TreeGrafter"/>
</dbReference>
<evidence type="ECO:0000256" key="6">
    <source>
        <dbReference type="ARBA" id="ARBA00022490"/>
    </source>
</evidence>
<dbReference type="Pfam" id="PF17988">
    <property type="entry name" value="VEGFR-2_TMD"/>
    <property type="match status" value="1"/>
</dbReference>
<evidence type="ECO:0000256" key="4">
    <source>
        <dbReference type="ARBA" id="ARBA00011902"/>
    </source>
</evidence>
<evidence type="ECO:0000256" key="21">
    <source>
        <dbReference type="ARBA" id="ARBA00023180"/>
    </source>
</evidence>
<evidence type="ECO:0000256" key="27">
    <source>
        <dbReference type="PIRSR" id="PIRSR000615-3"/>
    </source>
</evidence>
<gene>
    <name evidence="33" type="primary">kdr</name>
</gene>
<evidence type="ECO:0000256" key="16">
    <source>
        <dbReference type="ARBA" id="ARBA00022989"/>
    </source>
</evidence>
<dbReference type="CDD" id="cd05054">
    <property type="entry name" value="PTKc_VEGFR"/>
    <property type="match status" value="1"/>
</dbReference>
<dbReference type="GO" id="GO:0045766">
    <property type="term" value="P:positive regulation of angiogenesis"/>
    <property type="evidence" value="ECO:0007669"/>
    <property type="project" value="TreeGrafter"/>
</dbReference>
<dbReference type="SUPFAM" id="SSF48726">
    <property type="entry name" value="Immunoglobulin"/>
    <property type="match status" value="5"/>
</dbReference>
<evidence type="ECO:0000256" key="10">
    <source>
        <dbReference type="ARBA" id="ARBA00022692"/>
    </source>
</evidence>
<evidence type="ECO:0000259" key="31">
    <source>
        <dbReference type="PROSITE" id="PS50011"/>
    </source>
</evidence>
<keyword evidence="11" id="KW-0732">Signal</keyword>
<keyword evidence="8" id="KW-0037">Angiogenesis</keyword>
<dbReference type="Gene3D" id="3.30.200.20">
    <property type="entry name" value="Phosphorylase Kinase, domain 1"/>
    <property type="match status" value="1"/>
</dbReference>
<reference evidence="33" key="1">
    <citation type="submission" date="2025-08" db="UniProtKB">
        <authorList>
            <consortium name="Ensembl"/>
        </authorList>
    </citation>
    <scope>IDENTIFICATION</scope>
</reference>
<keyword evidence="20 29" id="KW-0675">Receptor</keyword>
<dbReference type="PRINTS" id="PR00109">
    <property type="entry name" value="TYRKINASE"/>
</dbReference>
<dbReference type="InterPro" id="IPR013098">
    <property type="entry name" value="Ig_I-set"/>
</dbReference>
<keyword evidence="27" id="KW-0479">Metal-binding</keyword>
<dbReference type="PROSITE" id="PS50835">
    <property type="entry name" value="IG_LIKE"/>
    <property type="match status" value="4"/>
</dbReference>
<protein>
    <recommendedName>
        <fullName evidence="4">receptor protein-tyrosine kinase</fullName>
        <ecNumber evidence="4">2.7.10.1</ecNumber>
    </recommendedName>
</protein>
<dbReference type="GO" id="GO:0045446">
    <property type="term" value="P:endothelial cell differentiation"/>
    <property type="evidence" value="ECO:0007669"/>
    <property type="project" value="TreeGrafter"/>
</dbReference>
<dbReference type="InterPro" id="IPR011009">
    <property type="entry name" value="Kinase-like_dom_sf"/>
</dbReference>
<feature type="transmembrane region" description="Helical" evidence="30">
    <location>
        <begin position="688"/>
        <end position="709"/>
    </location>
</feature>
<dbReference type="AlphaFoldDB" id="A0A8C9Z5Y7"/>
<dbReference type="InterPro" id="IPR013783">
    <property type="entry name" value="Ig-like_fold"/>
</dbReference>
<dbReference type="InterPro" id="IPR036179">
    <property type="entry name" value="Ig-like_dom_sf"/>
</dbReference>
<evidence type="ECO:0000256" key="25">
    <source>
        <dbReference type="PIRSR" id="PIRSR000615-1"/>
    </source>
</evidence>
<evidence type="ECO:0000256" key="20">
    <source>
        <dbReference type="ARBA" id="ARBA00023170"/>
    </source>
</evidence>
<dbReference type="InterPro" id="IPR009136">
    <property type="entry name" value="VEGFR2_rcpt"/>
</dbReference>
<dbReference type="PRINTS" id="PR01834">
    <property type="entry name" value="VEGFRECEPTR2"/>
</dbReference>
<feature type="binding site" evidence="27">
    <location>
        <position position="918"/>
    </location>
    <ligand>
        <name>Mg(2+)</name>
        <dbReference type="ChEBI" id="CHEBI:18420"/>
    </ligand>
</feature>
<feature type="active site" description="Proton acceptor" evidence="25">
    <location>
        <position position="900"/>
    </location>
</feature>
<dbReference type="InterPro" id="IPR000719">
    <property type="entry name" value="Prot_kinase_dom"/>
</dbReference>
<dbReference type="SMART" id="SM00219">
    <property type="entry name" value="TyrKc"/>
    <property type="match status" value="1"/>
</dbReference>
<dbReference type="SMART" id="SM00408">
    <property type="entry name" value="IGc2"/>
    <property type="match status" value="4"/>
</dbReference>
<feature type="domain" description="Ig-like" evidence="32">
    <location>
        <begin position="257"/>
        <end position="344"/>
    </location>
</feature>
<evidence type="ECO:0000256" key="2">
    <source>
        <dbReference type="ARBA" id="ARBA00004251"/>
    </source>
</evidence>
<dbReference type="Pfam" id="PF07714">
    <property type="entry name" value="PK_Tyr_Ser-Thr"/>
    <property type="match status" value="1"/>
</dbReference>
<keyword evidence="22" id="KW-0539">Nucleus</keyword>
<evidence type="ECO:0000259" key="32">
    <source>
        <dbReference type="PROSITE" id="PS50835"/>
    </source>
</evidence>
<keyword evidence="21" id="KW-0325">Glycoprotein</keyword>
<reference evidence="33" key="2">
    <citation type="submission" date="2025-09" db="UniProtKB">
        <authorList>
            <consortium name="Ensembl"/>
        </authorList>
    </citation>
    <scope>IDENTIFICATION</scope>
</reference>
<evidence type="ECO:0000256" key="24">
    <source>
        <dbReference type="ARBA" id="ARBA00051243"/>
    </source>
</evidence>
<dbReference type="EC" id="2.7.10.1" evidence="4"/>